<dbReference type="GO" id="GO:0015074">
    <property type="term" value="P:DNA integration"/>
    <property type="evidence" value="ECO:0007669"/>
    <property type="project" value="InterPro"/>
</dbReference>
<dbReference type="EMBL" id="VSWD01000012">
    <property type="protein sequence ID" value="KAK3085306.1"/>
    <property type="molecule type" value="Genomic_DNA"/>
</dbReference>
<keyword evidence="3" id="KW-0548">Nucleotidyltransferase</keyword>
<dbReference type="SMART" id="SM00343">
    <property type="entry name" value="ZnF_C2HC"/>
    <property type="match status" value="1"/>
</dbReference>
<proteinExistence type="predicted"/>
<accession>A0AA89BRZ8</accession>
<dbReference type="InterPro" id="IPR043128">
    <property type="entry name" value="Rev_trsase/Diguanyl_cyclase"/>
</dbReference>
<evidence type="ECO:0000256" key="9">
    <source>
        <dbReference type="ARBA" id="ARBA00022801"/>
    </source>
</evidence>
<dbReference type="GO" id="GO:0003964">
    <property type="term" value="F:RNA-directed DNA polymerase activity"/>
    <property type="evidence" value="ECO:0007669"/>
    <property type="project" value="UniProtKB-KW"/>
</dbReference>
<evidence type="ECO:0000256" key="8">
    <source>
        <dbReference type="ARBA" id="ARBA00022771"/>
    </source>
</evidence>
<reference evidence="20" key="1">
    <citation type="submission" date="2019-08" db="EMBL/GenBank/DDBJ databases">
        <title>The improved chromosome-level genome for the pearl oyster Pinctada fucata martensii using PacBio sequencing and Hi-C.</title>
        <authorList>
            <person name="Zheng Z."/>
        </authorList>
    </citation>
    <scope>NUCLEOTIDE SEQUENCE</scope>
    <source>
        <strain evidence="20">ZZ-2019</strain>
        <tissue evidence="20">Adductor muscle</tissue>
    </source>
</reference>
<protein>
    <recommendedName>
        <fullName evidence="22">Reverse transcriptase</fullName>
    </recommendedName>
</protein>
<dbReference type="SUPFAM" id="SSF50630">
    <property type="entry name" value="Acid proteases"/>
    <property type="match status" value="1"/>
</dbReference>
<dbReference type="Gene3D" id="3.30.420.10">
    <property type="entry name" value="Ribonuclease H-like superfamily/Ribonuclease H"/>
    <property type="match status" value="1"/>
</dbReference>
<evidence type="ECO:0000256" key="12">
    <source>
        <dbReference type="ARBA" id="ARBA00023125"/>
    </source>
</evidence>
<dbReference type="SUPFAM" id="SSF53098">
    <property type="entry name" value="Ribonuclease H-like"/>
    <property type="match status" value="1"/>
</dbReference>
<dbReference type="Pfam" id="PF13975">
    <property type="entry name" value="gag-asp_proteas"/>
    <property type="match status" value="1"/>
</dbReference>
<comment type="caution">
    <text evidence="20">The sequence shown here is derived from an EMBL/GenBank/DDBJ whole genome shotgun (WGS) entry which is preliminary data.</text>
</comment>
<dbReference type="GO" id="GO:0006508">
    <property type="term" value="P:proteolysis"/>
    <property type="evidence" value="ECO:0007669"/>
    <property type="project" value="UniProtKB-KW"/>
</dbReference>
<dbReference type="PANTHER" id="PTHR37984">
    <property type="entry name" value="PROTEIN CBG26694"/>
    <property type="match status" value="1"/>
</dbReference>
<dbReference type="Gene3D" id="3.30.70.270">
    <property type="match status" value="2"/>
</dbReference>
<dbReference type="PROSITE" id="PS50994">
    <property type="entry name" value="INTEGRASE"/>
    <property type="match status" value="1"/>
</dbReference>
<evidence type="ECO:0000313" key="20">
    <source>
        <dbReference type="EMBL" id="KAK3085306.1"/>
    </source>
</evidence>
<dbReference type="PROSITE" id="PS50878">
    <property type="entry name" value="RT_POL"/>
    <property type="match status" value="1"/>
</dbReference>
<feature type="domain" description="Integrase catalytic" evidence="19">
    <location>
        <begin position="1325"/>
        <end position="1496"/>
    </location>
</feature>
<keyword evidence="12" id="KW-0238">DNA-binding</keyword>
<evidence type="ECO:0000256" key="2">
    <source>
        <dbReference type="ARBA" id="ARBA00022679"/>
    </source>
</evidence>
<dbReference type="Pfam" id="PF00098">
    <property type="entry name" value="zf-CCHC"/>
    <property type="match status" value="1"/>
</dbReference>
<feature type="domain" description="PHD-type" evidence="16">
    <location>
        <begin position="1682"/>
        <end position="1732"/>
    </location>
</feature>
<keyword evidence="5" id="KW-0479">Metal-binding</keyword>
<dbReference type="SUPFAM" id="SSF57903">
    <property type="entry name" value="FYVE/PHD zinc finger"/>
    <property type="match status" value="1"/>
</dbReference>
<dbReference type="InterPro" id="IPR013083">
    <property type="entry name" value="Znf_RING/FYVE/PHD"/>
</dbReference>
<gene>
    <name evidence="20" type="ORF">FSP39_001318</name>
</gene>
<dbReference type="SUPFAM" id="SSF57756">
    <property type="entry name" value="Retrovirus zinc finger-like domains"/>
    <property type="match status" value="1"/>
</dbReference>
<dbReference type="FunFam" id="3.30.420.10:FF:000032">
    <property type="entry name" value="Retrovirus-related Pol polyprotein from transposon 297-like Protein"/>
    <property type="match status" value="1"/>
</dbReference>
<keyword evidence="4" id="KW-0540">Nuclease</keyword>
<feature type="region of interest" description="Disordered" evidence="15">
    <location>
        <begin position="1492"/>
        <end position="1512"/>
    </location>
</feature>
<dbReference type="InterPro" id="IPR041588">
    <property type="entry name" value="Integrase_H2C2"/>
</dbReference>
<dbReference type="InterPro" id="IPR041577">
    <property type="entry name" value="RT_RNaseH_2"/>
</dbReference>
<dbReference type="GO" id="GO:0004190">
    <property type="term" value="F:aspartic-type endopeptidase activity"/>
    <property type="evidence" value="ECO:0007669"/>
    <property type="project" value="UniProtKB-KW"/>
</dbReference>
<dbReference type="PROSITE" id="PS01359">
    <property type="entry name" value="ZF_PHD_1"/>
    <property type="match status" value="1"/>
</dbReference>
<evidence type="ECO:0000259" key="18">
    <source>
        <dbReference type="PROSITE" id="PS50878"/>
    </source>
</evidence>
<evidence type="ECO:0000256" key="5">
    <source>
        <dbReference type="ARBA" id="ARBA00022723"/>
    </source>
</evidence>
<feature type="compositionally biased region" description="Basic and acidic residues" evidence="15">
    <location>
        <begin position="1102"/>
        <end position="1114"/>
    </location>
</feature>
<feature type="domain" description="CCHC-type" evidence="17">
    <location>
        <begin position="171"/>
        <end position="186"/>
    </location>
</feature>
<evidence type="ECO:0000256" key="6">
    <source>
        <dbReference type="ARBA" id="ARBA00022750"/>
    </source>
</evidence>
<dbReference type="Gene3D" id="3.30.40.10">
    <property type="entry name" value="Zinc/RING finger domain, C3HC4 (zinc finger)"/>
    <property type="match status" value="1"/>
</dbReference>
<dbReference type="InterPro" id="IPR012337">
    <property type="entry name" value="RNaseH-like_sf"/>
</dbReference>
<dbReference type="InterPro" id="IPR019786">
    <property type="entry name" value="Zinc_finger_PHD-type_CS"/>
</dbReference>
<dbReference type="InterPro" id="IPR043502">
    <property type="entry name" value="DNA/RNA_pol_sf"/>
</dbReference>
<dbReference type="InterPro" id="IPR036397">
    <property type="entry name" value="RNaseH_sf"/>
</dbReference>
<dbReference type="Gene3D" id="4.10.60.10">
    <property type="entry name" value="Zinc finger, CCHC-type"/>
    <property type="match status" value="1"/>
</dbReference>
<feature type="domain" description="Reverse transcriptase" evidence="18">
    <location>
        <begin position="549"/>
        <end position="727"/>
    </location>
</feature>
<dbReference type="PROSITE" id="PS50016">
    <property type="entry name" value="ZF_PHD_2"/>
    <property type="match status" value="1"/>
</dbReference>
<dbReference type="Proteomes" id="UP001186944">
    <property type="component" value="Unassembled WGS sequence"/>
</dbReference>
<dbReference type="CDD" id="cd01647">
    <property type="entry name" value="RT_LTR"/>
    <property type="match status" value="1"/>
</dbReference>
<dbReference type="InterPro" id="IPR019787">
    <property type="entry name" value="Znf_PHD-finger"/>
</dbReference>
<evidence type="ECO:0000256" key="1">
    <source>
        <dbReference type="ARBA" id="ARBA00022670"/>
    </source>
</evidence>
<dbReference type="Pfam" id="PF00078">
    <property type="entry name" value="RVT_1"/>
    <property type="match status" value="1"/>
</dbReference>
<dbReference type="Gene3D" id="1.10.340.70">
    <property type="match status" value="1"/>
</dbReference>
<keyword evidence="21" id="KW-1185">Reference proteome</keyword>
<dbReference type="CDD" id="cd05483">
    <property type="entry name" value="retropepsin_like_bacteria"/>
    <property type="match status" value="1"/>
</dbReference>
<sequence length="1739" mass="195190">MVMRFFIGCNDQEASQHLMNHSPSTLEEAIKKVKNFKLARSATRSKRQVAQVNTSPSSDYHERSPSSDRQGHLEKGQIKALVDAISEFQARNYEKQGVPVTQSPRGRSERPRSPSEPYRSWGRSPTPERGARSNTGRNRSFSPPNRPRHVRSYSGQQGSVRPNRGRANLTCYNCNQLGHISRECPNPRKSSPYSDKRSPSPYSRRDGSDRDSRSRTPSPGTGRKVRFSGGSDVSTVLGVSELASTNRAWRAPITVNGVEVSALIDTAAEATLMSNRLYETLDPTPEIQGSKRFQTANADYMSADRLDSVKVRIGELETTAVVYKGPLLEDMLLGIDFLSRIGAYIDCSAGLLWVNGKSTVLTQSARVVVVKRTVVPPNSVKIMQCALSADMDSFLVEPYHTLPEGTIMAKTVHAPGRQAQVCILNLTDRFITLSKGTMVGHAFECEELDSPKVQVVKPTEVKPDGPPSHIAALVEQVRKSSPPEVKDSVTNLLIEYEDIFASHEFDLGDFHTVEHRIETGDAKPVKQRMRRTPMGFEKEEEAHLNKMLESGVIQPSNSEWASVPVLVRKKDGNMRWCIDYRKLNSVTVKDVYPLPLIEECMDSLAGNVWFSKLDANLAYWQVHVAPEDRKKTAFITKYGLYEFTRMGFGLCNAPATFARAMNIILRGLNWRIILAFLDDMIVLGKSAQEHVENLRVVFERFRQHGLKLKPKKCDIFLPEVEFLGRTVNAQGVHMGDQYIKAVRDWKVPTNTKEVERFLGFANYHRLFIKDFSFIAEPLYRLTGRKPFCWGEAQQAAFDALVQALTSPPVLAFPNDHGHFYLDCDASDYAVGGELSQVQDGVERTIGYSSAVLQPAQRKYCTTRKELLAVVLFTRTFRHYLLGRKFTVRTDHNSLVWLTKFKYPQGQLARWLEELSYFDMEIVHRPGKKHLNADALSREANSLCVRPKPSALPCGGCESCVRTFKDWLDFNTEVDNVQPLSKVTRPMSLNESVMSQASITEPPVPGKVGITLVNDLDTTDTPRVDSPGVHVVTRSGARVCPPVVQEKANNNVTTPTTDPPPKTHSPDTPEGQTDHSQTCPAPTDQPQVPPIPVDQPQVCPQSKSKDRNRGQRDLDPLAQGDLNDLFDPYSQESESGPKAETPSNPSKPPPLEGPAPSIESKGVCPKTTPSNNTEQGIYLSDYNPKEFSELQRKDKNIRFLRDFLVNKVEPDSGELFLASPEAKCYFNQRALFRIDSKGVIWRQPDTRGDPERLLVPHSERGEILRLCHDITPSGHQGTTRTAARARTFFYWWQMSPSVRRYVLSCRVCSLHKKGRKPAKTPFKTYQAGAPMERVHLDFLGPLPPTARGNEYVLVMVDQFTKWMEVVPLPSQSADVTAKAAIDGFFARFGYPFEIFTDQGRNFESDLFKNLCAQLQIHKARTTPYRPSGNGQVERYNRTLMDAIRCYINDRPEDWDLYLGPVAGALRSSVNRQTGFTANKLMLGREVNVPASILYGPKPSDKESENDPTSPQKHVSDLISKMSEFHELARVKLQAAQKVMRRDYDLRTKNSFYRMGDLVHYKSPKVVGKGKKLHPIWAGPGVVVAIKTPWLVEVQISPKEGDVKFMHHEKIKPCRDRVVPPWSKELHENLLRKSSPQNLAPSPHPQNLDDKALGSGGTSNPTDDTPASLPSSETSKAPRKKALKTYCYCNLPYKGELMVKCDACRQWFHPKCLGISEEYAIQVPKYYCPECNPSLGGTRPP</sequence>
<dbReference type="InterPro" id="IPR021109">
    <property type="entry name" value="Peptidase_aspartic_dom_sf"/>
</dbReference>
<dbReference type="InterPro" id="IPR036875">
    <property type="entry name" value="Znf_CCHC_sf"/>
</dbReference>
<dbReference type="PANTHER" id="PTHR37984:SF5">
    <property type="entry name" value="PROTEIN NYNRIN-LIKE"/>
    <property type="match status" value="1"/>
</dbReference>
<dbReference type="InterPro" id="IPR001878">
    <property type="entry name" value="Znf_CCHC"/>
</dbReference>
<dbReference type="InterPro" id="IPR034122">
    <property type="entry name" value="Retropepsin-like_bacterial"/>
</dbReference>
<evidence type="ECO:0000259" key="19">
    <source>
        <dbReference type="PROSITE" id="PS50994"/>
    </source>
</evidence>
<evidence type="ECO:0000259" key="17">
    <source>
        <dbReference type="PROSITE" id="PS50158"/>
    </source>
</evidence>
<keyword evidence="2" id="KW-0808">Transferase</keyword>
<dbReference type="Pfam" id="PF17919">
    <property type="entry name" value="RT_RNaseH_2"/>
    <property type="match status" value="1"/>
</dbReference>
<keyword evidence="9" id="KW-0378">Hydrolase</keyword>
<dbReference type="InterPro" id="IPR001965">
    <property type="entry name" value="Znf_PHD"/>
</dbReference>
<evidence type="ECO:0000256" key="14">
    <source>
        <dbReference type="PROSITE-ProRule" id="PRU00047"/>
    </source>
</evidence>
<dbReference type="Gene3D" id="3.10.10.10">
    <property type="entry name" value="HIV Type 1 Reverse Transcriptase, subunit A, domain 1"/>
    <property type="match status" value="1"/>
</dbReference>
<dbReference type="SMART" id="SM00249">
    <property type="entry name" value="PHD"/>
    <property type="match status" value="1"/>
</dbReference>
<feature type="compositionally biased region" description="Polar residues" evidence="15">
    <location>
        <begin position="1069"/>
        <end position="1078"/>
    </location>
</feature>
<keyword evidence="7" id="KW-0255">Endonuclease</keyword>
<feature type="region of interest" description="Disordered" evidence="15">
    <location>
        <begin position="93"/>
        <end position="230"/>
    </location>
</feature>
<dbReference type="FunFam" id="3.10.20.370:FF:000001">
    <property type="entry name" value="Retrovirus-related Pol polyprotein from transposon 17.6-like protein"/>
    <property type="match status" value="1"/>
</dbReference>
<dbReference type="Gene3D" id="2.40.70.10">
    <property type="entry name" value="Acid Proteases"/>
    <property type="match status" value="1"/>
</dbReference>
<evidence type="ECO:0000256" key="3">
    <source>
        <dbReference type="ARBA" id="ARBA00022695"/>
    </source>
</evidence>
<feature type="region of interest" description="Disordered" evidence="15">
    <location>
        <begin position="1017"/>
        <end position="1178"/>
    </location>
</feature>
<keyword evidence="1" id="KW-0645">Protease</keyword>
<dbReference type="InterPro" id="IPR001584">
    <property type="entry name" value="Integrase_cat-core"/>
</dbReference>
<feature type="compositionally biased region" description="Polar residues" evidence="15">
    <location>
        <begin position="1656"/>
        <end position="1673"/>
    </location>
</feature>
<keyword evidence="11" id="KW-0695">RNA-directed DNA polymerase</keyword>
<dbReference type="GO" id="GO:0004519">
    <property type="term" value="F:endonuclease activity"/>
    <property type="evidence" value="ECO:0007669"/>
    <property type="project" value="UniProtKB-KW"/>
</dbReference>
<feature type="compositionally biased region" description="Basic and acidic residues" evidence="15">
    <location>
        <begin position="194"/>
        <end position="214"/>
    </location>
</feature>
<keyword evidence="8 14" id="KW-0863">Zinc-finger</keyword>
<dbReference type="Pfam" id="PF00628">
    <property type="entry name" value="PHD"/>
    <property type="match status" value="1"/>
</dbReference>
<evidence type="ECO:0000256" key="7">
    <source>
        <dbReference type="ARBA" id="ARBA00022759"/>
    </source>
</evidence>
<evidence type="ECO:0000256" key="11">
    <source>
        <dbReference type="ARBA" id="ARBA00022918"/>
    </source>
</evidence>
<feature type="region of interest" description="Disordered" evidence="15">
    <location>
        <begin position="40"/>
        <end position="75"/>
    </location>
</feature>
<dbReference type="Pfam" id="PF00665">
    <property type="entry name" value="rve"/>
    <property type="match status" value="1"/>
</dbReference>
<dbReference type="FunFam" id="3.10.10.10:FF:000007">
    <property type="entry name" value="Retrovirus-related Pol polyprotein from transposon 17.6-like Protein"/>
    <property type="match status" value="1"/>
</dbReference>
<dbReference type="CDD" id="cd09274">
    <property type="entry name" value="RNase_HI_RT_Ty3"/>
    <property type="match status" value="1"/>
</dbReference>
<evidence type="ECO:0000256" key="10">
    <source>
        <dbReference type="ARBA" id="ARBA00022833"/>
    </source>
</evidence>
<dbReference type="GO" id="GO:0008270">
    <property type="term" value="F:zinc ion binding"/>
    <property type="evidence" value="ECO:0007669"/>
    <property type="project" value="UniProtKB-KW"/>
</dbReference>
<dbReference type="InterPro" id="IPR050951">
    <property type="entry name" value="Retrovirus_Pol_polyprotein"/>
</dbReference>
<evidence type="ECO:0000256" key="15">
    <source>
        <dbReference type="SAM" id="MobiDB-lite"/>
    </source>
</evidence>
<evidence type="ECO:0000256" key="13">
    <source>
        <dbReference type="ARBA" id="ARBA00023268"/>
    </source>
</evidence>
<name>A0AA89BRZ8_PINIB</name>
<evidence type="ECO:0008006" key="22">
    <source>
        <dbReference type="Google" id="ProtNLM"/>
    </source>
</evidence>
<dbReference type="PROSITE" id="PS50158">
    <property type="entry name" value="ZF_CCHC"/>
    <property type="match status" value="1"/>
</dbReference>
<dbReference type="InterPro" id="IPR011011">
    <property type="entry name" value="Znf_FYVE_PHD"/>
</dbReference>
<feature type="compositionally biased region" description="Basic and acidic residues" evidence="15">
    <location>
        <begin position="59"/>
        <end position="75"/>
    </location>
</feature>
<feature type="compositionally biased region" description="Polar residues" evidence="15">
    <location>
        <begin position="48"/>
        <end position="58"/>
    </location>
</feature>
<dbReference type="GO" id="GO:0003677">
    <property type="term" value="F:DNA binding"/>
    <property type="evidence" value="ECO:0007669"/>
    <property type="project" value="UniProtKB-KW"/>
</dbReference>
<dbReference type="SUPFAM" id="SSF56672">
    <property type="entry name" value="DNA/RNA polymerases"/>
    <property type="match status" value="1"/>
</dbReference>
<dbReference type="InterPro" id="IPR000477">
    <property type="entry name" value="RT_dom"/>
</dbReference>
<dbReference type="Pfam" id="PF17921">
    <property type="entry name" value="Integrase_H2C2"/>
    <property type="match status" value="1"/>
</dbReference>
<evidence type="ECO:0000313" key="21">
    <source>
        <dbReference type="Proteomes" id="UP001186944"/>
    </source>
</evidence>
<organism evidence="20 21">
    <name type="scientific">Pinctada imbricata</name>
    <name type="common">Atlantic pearl-oyster</name>
    <name type="synonym">Pinctada martensii</name>
    <dbReference type="NCBI Taxonomy" id="66713"/>
    <lineage>
        <taxon>Eukaryota</taxon>
        <taxon>Metazoa</taxon>
        <taxon>Spiralia</taxon>
        <taxon>Lophotrochozoa</taxon>
        <taxon>Mollusca</taxon>
        <taxon>Bivalvia</taxon>
        <taxon>Autobranchia</taxon>
        <taxon>Pteriomorphia</taxon>
        <taxon>Pterioida</taxon>
        <taxon>Pterioidea</taxon>
        <taxon>Pteriidae</taxon>
        <taxon>Pinctada</taxon>
    </lineage>
</organism>
<dbReference type="Gene3D" id="3.10.20.370">
    <property type="match status" value="1"/>
</dbReference>
<dbReference type="FunFam" id="3.30.70.270:FF:000020">
    <property type="entry name" value="Transposon Tf2-6 polyprotein-like Protein"/>
    <property type="match status" value="1"/>
</dbReference>
<evidence type="ECO:0000256" key="4">
    <source>
        <dbReference type="ARBA" id="ARBA00022722"/>
    </source>
</evidence>
<feature type="region of interest" description="Disordered" evidence="15">
    <location>
        <begin position="1632"/>
        <end position="1674"/>
    </location>
</feature>
<keyword evidence="10" id="KW-0862">Zinc</keyword>
<keyword evidence="6" id="KW-0064">Aspartyl protease</keyword>
<dbReference type="FunFam" id="1.10.340.70:FF:000001">
    <property type="entry name" value="Retrovirus-related Pol polyprotein from transposon gypsy-like Protein"/>
    <property type="match status" value="1"/>
</dbReference>
<keyword evidence="13" id="KW-0511">Multifunctional enzyme</keyword>
<evidence type="ECO:0000259" key="16">
    <source>
        <dbReference type="PROSITE" id="PS50016"/>
    </source>
</evidence>